<accession>A0A1J7IYL2</accession>
<evidence type="ECO:0000313" key="3">
    <source>
        <dbReference type="Proteomes" id="UP000182658"/>
    </source>
</evidence>
<evidence type="ECO:0000256" key="1">
    <source>
        <dbReference type="SAM" id="MobiDB-lite"/>
    </source>
</evidence>
<proteinExistence type="predicted"/>
<name>A0A1J7IYL2_9PEZI</name>
<dbReference type="EMBL" id="KV875095">
    <property type="protein sequence ID" value="OIW32251.1"/>
    <property type="molecule type" value="Genomic_DNA"/>
</dbReference>
<reference evidence="2 3" key="1">
    <citation type="submission" date="2016-10" db="EMBL/GenBank/DDBJ databases">
        <title>Draft genome sequence of Coniochaeta ligniaria NRRL30616, a lignocellulolytic fungus for bioabatement of inhibitors in plant biomass hydrolysates.</title>
        <authorList>
            <consortium name="DOE Joint Genome Institute"/>
            <person name="Jimenez D.J."/>
            <person name="Hector R.E."/>
            <person name="Riley R."/>
            <person name="Sun H."/>
            <person name="Grigoriev I.V."/>
            <person name="Van Elsas J.D."/>
            <person name="Nichols N.N."/>
        </authorList>
    </citation>
    <scope>NUCLEOTIDE SEQUENCE [LARGE SCALE GENOMIC DNA]</scope>
    <source>
        <strain evidence="2 3">NRRL 30616</strain>
    </source>
</reference>
<keyword evidence="3" id="KW-1185">Reference proteome</keyword>
<organism evidence="2 3">
    <name type="scientific">Coniochaeta ligniaria NRRL 30616</name>
    <dbReference type="NCBI Taxonomy" id="1408157"/>
    <lineage>
        <taxon>Eukaryota</taxon>
        <taxon>Fungi</taxon>
        <taxon>Dikarya</taxon>
        <taxon>Ascomycota</taxon>
        <taxon>Pezizomycotina</taxon>
        <taxon>Sordariomycetes</taxon>
        <taxon>Sordariomycetidae</taxon>
        <taxon>Coniochaetales</taxon>
        <taxon>Coniochaetaceae</taxon>
        <taxon>Coniochaeta</taxon>
    </lineage>
</organism>
<evidence type="ECO:0000313" key="2">
    <source>
        <dbReference type="EMBL" id="OIW32251.1"/>
    </source>
</evidence>
<protein>
    <submittedName>
        <fullName evidence="2">Uncharacterized protein</fullName>
    </submittedName>
</protein>
<sequence>MSSTYDLVDFAVGSRNHRQSSQQAALAGQSLDPAGTTGHDADYPVIPLGLGKRSAPVDTYGDAKRVKVGQHPSVDHTAEYPDDHTSTSLAPVQAFELSEDDLAALLDQERGVTDAELANAEVISDTPSTATTQSSPGSILCSLLQGPDDLVQSVKQFIGDCKDIATTPPLSPLEGDPQLAGKRTDWPTHDTKVDELWNSVTDAIQHHTRGTVHKKGLAKPTGVLDAVLTCQWHYPTFRVTDCEWGNVLDKNNSSLNFQCRKTGFNPRIRTQDMIPLRHNFVAGGVPWEDLIEGWEHVWQACQTFNKELSSRSKFVIVLGKHNFKTVSGWFTDPTAADEAVPVAINYSGVSQLYGKEPHLLAIRNKATKGIKQLIFFTYHSQYFTCPGVPLRRAEYADHIWNAVCEFAGVEIHQPDAFQRTVVAIRTQNPTPNQLQLAISTCRDENEDATSLTREQALEAFGVTIARNPAFPGKRQGNSSL</sequence>
<dbReference type="OrthoDB" id="5102629at2759"/>
<feature type="compositionally biased region" description="Low complexity" evidence="1">
    <location>
        <begin position="19"/>
        <end position="31"/>
    </location>
</feature>
<dbReference type="Proteomes" id="UP000182658">
    <property type="component" value="Unassembled WGS sequence"/>
</dbReference>
<dbReference type="InParanoid" id="A0A1J7IYL2"/>
<dbReference type="AlphaFoldDB" id="A0A1J7IYL2"/>
<gene>
    <name evidence="2" type="ORF">CONLIGDRAFT_641985</name>
</gene>
<feature type="region of interest" description="Disordered" evidence="1">
    <location>
        <begin position="19"/>
        <end position="39"/>
    </location>
</feature>